<accession>A0A1X7C1F3</accession>
<dbReference type="PANTHER" id="PTHR37828:SF1">
    <property type="entry name" value="YCII-RELATED DOMAIN-CONTAINING PROTEIN"/>
    <property type="match status" value="1"/>
</dbReference>
<protein>
    <submittedName>
        <fullName evidence="3">Uncharacterized conserved protein YciI, contains a putative active-site phosphohistidine</fullName>
    </submittedName>
</protein>
<evidence type="ECO:0000313" key="4">
    <source>
        <dbReference type="Proteomes" id="UP000192906"/>
    </source>
</evidence>
<dbReference type="InterPro" id="IPR011008">
    <property type="entry name" value="Dimeric_a/b-barrel"/>
</dbReference>
<keyword evidence="4" id="KW-1185">Reference proteome</keyword>
<dbReference type="SUPFAM" id="SSF54909">
    <property type="entry name" value="Dimeric alpha+beta barrel"/>
    <property type="match status" value="1"/>
</dbReference>
<organism evidence="3 4">
    <name type="scientific">Desulfovibrio gilichinskyi</name>
    <dbReference type="NCBI Taxonomy" id="1519643"/>
    <lineage>
        <taxon>Bacteria</taxon>
        <taxon>Pseudomonadati</taxon>
        <taxon>Thermodesulfobacteriota</taxon>
        <taxon>Desulfovibrionia</taxon>
        <taxon>Desulfovibrionales</taxon>
        <taxon>Desulfovibrionaceae</taxon>
        <taxon>Desulfovibrio</taxon>
    </lineage>
</organism>
<dbReference type="OrthoDB" id="9814407at2"/>
<sequence>MYILSLNYVKPVSEIEKFIDEHIKYLKKYYKAGVFVMSGRKVPRTGGIILAKRVSLEELDTIIHEDPFHINEVAQYTVTEFIPTMTMDEISILKETLSD</sequence>
<dbReference type="EMBL" id="FWZU01000001">
    <property type="protein sequence ID" value="SME88230.1"/>
    <property type="molecule type" value="Genomic_DNA"/>
</dbReference>
<feature type="domain" description="YCII-related" evidence="2">
    <location>
        <begin position="1"/>
        <end position="81"/>
    </location>
</feature>
<dbReference type="AlphaFoldDB" id="A0A1X7C1F3"/>
<dbReference type="STRING" id="1519643.SAMN06295933_0127"/>
<dbReference type="InterPro" id="IPR005545">
    <property type="entry name" value="YCII"/>
</dbReference>
<reference evidence="4" key="1">
    <citation type="submission" date="2017-04" db="EMBL/GenBank/DDBJ databases">
        <authorList>
            <person name="Varghese N."/>
            <person name="Submissions S."/>
        </authorList>
    </citation>
    <scope>NUCLEOTIDE SEQUENCE [LARGE SCALE GENOMIC DNA]</scope>
    <source>
        <strain evidence="4">K3S</strain>
    </source>
</reference>
<dbReference type="Gene3D" id="3.30.70.1060">
    <property type="entry name" value="Dimeric alpha+beta barrel"/>
    <property type="match status" value="1"/>
</dbReference>
<dbReference type="RefSeq" id="WP_085096829.1">
    <property type="nucleotide sequence ID" value="NZ_FWZU01000001.1"/>
</dbReference>
<evidence type="ECO:0000256" key="1">
    <source>
        <dbReference type="ARBA" id="ARBA00007689"/>
    </source>
</evidence>
<evidence type="ECO:0000313" key="3">
    <source>
        <dbReference type="EMBL" id="SME88230.1"/>
    </source>
</evidence>
<name>A0A1X7C1F3_9BACT</name>
<proteinExistence type="inferred from homology"/>
<gene>
    <name evidence="3" type="ORF">SAMN06295933_0127</name>
</gene>
<comment type="similarity">
    <text evidence="1">Belongs to the YciI family.</text>
</comment>
<dbReference type="PANTHER" id="PTHR37828">
    <property type="entry name" value="GSR2449 PROTEIN"/>
    <property type="match status" value="1"/>
</dbReference>
<dbReference type="Pfam" id="PF03795">
    <property type="entry name" value="YCII"/>
    <property type="match status" value="1"/>
</dbReference>
<dbReference type="Proteomes" id="UP000192906">
    <property type="component" value="Unassembled WGS sequence"/>
</dbReference>
<evidence type="ECO:0000259" key="2">
    <source>
        <dbReference type="Pfam" id="PF03795"/>
    </source>
</evidence>